<sequence length="786" mass="89091">MSSPNIEIHEFSTGIHVQERANGWVSLGFTGKYMNATINPIPPVVERSIANQEFALTEGSSTEKPAIIGRIVGSGDDVWSVMAVVTRGQDEMGRSAAFYRYFLCQGDHNLRFILAWWEQNQKPTFNPLDFQDSPFLFMRESGQPHLTKEDESLPFAQDQAIVLPAENQHDLYTLNALAITKFNKSKKVLPVAWAFNVEALEKPERFQVIQPASQKAYEGLKRAIANAGQIVSAINVDEAALKSAIRSLINSSTVKPEVVEEIVKGLENKEVTAEYWEKLFNAQGAEQAIRQKIYSPQMVRLITLRAMVNPKTLPQFLAWLSIQGDKKPDQHQTISLELQKAIRGLLPKEQLAKGIKYLLLDLLNQKISVDSLCWLLTTNGSAWIYAQKQFIADIQADLQLIDDHFSSPKTAYKSSSYPNPNSVFPSSSSVGSENDLQLHHLQPPIKKDSWQNNFKCQKQIWATLINSWQGIRQGYYKGEEYQPFAELFKKFRQYDLAAYFYQVSDGIVDKDLYYEVANQQHRHRRSPVVFGLRLEPKKNLIDHVLDFITLEVDMKIQFVVPISLFILVSGWFIGTKNWESYTSATDIEKSLCSKTFQDGKNCPVIVLEPGYSFSKIKQLIPTVVNDVVNEEKKPDQTSNNVKKNSQQTSGTTAENKTEESIRKEVIQKLRSLTGSTGLKYEDLNSGNESTLEIQKQWMTAIYNYQIKKNETYKKIIADANNGSEDNQCNLQIGICLWPLGQNTTTSNGVNDVRSSELYKKLKDDILADMKPQQPTVNSQQKTQSVR</sequence>
<organism evidence="2 3">
    <name type="scientific">Dolichospermum planctonicum CS-1226</name>
    <dbReference type="NCBI Taxonomy" id="3021751"/>
    <lineage>
        <taxon>Bacteria</taxon>
        <taxon>Bacillati</taxon>
        <taxon>Cyanobacteriota</taxon>
        <taxon>Cyanophyceae</taxon>
        <taxon>Nostocales</taxon>
        <taxon>Aphanizomenonaceae</taxon>
        <taxon>Dolichospermum</taxon>
        <taxon>Dolichospermum planctonicum</taxon>
    </lineage>
</organism>
<evidence type="ECO:0000313" key="2">
    <source>
        <dbReference type="EMBL" id="MDB9535172.1"/>
    </source>
</evidence>
<comment type="caution">
    <text evidence="2">The sequence shown here is derived from an EMBL/GenBank/DDBJ whole genome shotgun (WGS) entry which is preliminary data.</text>
</comment>
<name>A0ABT5ADZ9_9CYAN</name>
<dbReference type="EMBL" id="JAQMUC010000027">
    <property type="protein sequence ID" value="MDB9535172.1"/>
    <property type="molecule type" value="Genomic_DNA"/>
</dbReference>
<feature type="compositionally biased region" description="Polar residues" evidence="1">
    <location>
        <begin position="636"/>
        <end position="654"/>
    </location>
</feature>
<dbReference type="Proteomes" id="UP001211249">
    <property type="component" value="Unassembled WGS sequence"/>
</dbReference>
<dbReference type="RefSeq" id="WP_271795164.1">
    <property type="nucleotide sequence ID" value="NZ_JAQMUC010000027.1"/>
</dbReference>
<proteinExistence type="predicted"/>
<gene>
    <name evidence="2" type="ORF">PN451_04805</name>
</gene>
<feature type="region of interest" description="Disordered" evidence="1">
    <location>
        <begin position="631"/>
        <end position="660"/>
    </location>
</feature>
<accession>A0ABT5ADZ9</accession>
<reference evidence="2 3" key="1">
    <citation type="submission" date="2023-01" db="EMBL/GenBank/DDBJ databases">
        <title>Genomes from the Australian National Cyanobacteria Reference Collection.</title>
        <authorList>
            <person name="Willis A."/>
            <person name="Lee E.M.F."/>
        </authorList>
    </citation>
    <scope>NUCLEOTIDE SEQUENCE [LARGE SCALE GENOMIC DNA]</scope>
    <source>
        <strain evidence="2 3">CS-1226</strain>
    </source>
</reference>
<evidence type="ECO:0000313" key="3">
    <source>
        <dbReference type="Proteomes" id="UP001211249"/>
    </source>
</evidence>
<keyword evidence="3" id="KW-1185">Reference proteome</keyword>
<evidence type="ECO:0000256" key="1">
    <source>
        <dbReference type="SAM" id="MobiDB-lite"/>
    </source>
</evidence>
<protein>
    <submittedName>
        <fullName evidence="2">Uncharacterized protein</fullName>
    </submittedName>
</protein>